<evidence type="ECO:0000259" key="1">
    <source>
        <dbReference type="Pfam" id="PF04577"/>
    </source>
</evidence>
<dbReference type="AlphaFoldDB" id="A0A090MNT9"/>
<sequence>MGRHAAKWANSLKKRRKETKEFFRSAAKAVNRSKYKIKTDYYLVLSCIVFHLNIGGRWKSSDYPRSLFSDIHLIRHLSRNRLILGYPKRIVACLLMFVADLRTTQGGCHEGDLGAYFFNIDRPRIPSCFREAGLFISIFAAYLKRSGDMLSALSLYQAFLQSPKTAYVGHLGIGDINHLLARWCRENKFFSSMGGMPARPLPGGNGTRDLMDHLDNFTFENAIQHFQAAITLKPTDAIGHEALGRAAWDIGDIHLAASEFGKTVSINPDDPFHRFRLLYAKALLGDNSAISKISHLQRKHPYLQHRFGKIQLGTIIPSSYDTNRGETIEVPYIAVSRSETRKLCPTLTLQSGDVLKLKNAREIGIGLVATKEGIIDSNRKHLGPYCLKMFSPNILAYSGDRALLGLPRGLAVVHEGVVLPGAYFNYYHFLFEALGSLLLNPVRRGYNLVTDAPLKQWQSTLFQKTLGYVPEVTIAPNGVEIENATALPLPSRHNVPSPKAIMALREKLSKHHPEPLPGKRLYLSRRKVDAGRKINDTNLKSLLNEFGISYCDPGEMSIDEQIETFKDAEMIVAPQGAALSNLIFCPRQTVVVGMSSPNHHSECFTTIAAVIGQPYILSLSPTQTIPRAFFVWSVFEVDIDLVALRAALELAETRIYEQAEKANA</sequence>
<dbReference type="Proteomes" id="UP000035762">
    <property type="component" value="Unassembled WGS sequence"/>
</dbReference>
<keyword evidence="3" id="KW-1185">Reference proteome</keyword>
<gene>
    <name evidence="2" type="ORF">BN961_02496</name>
</gene>
<dbReference type="SUPFAM" id="SSF48452">
    <property type="entry name" value="TPR-like"/>
    <property type="match status" value="1"/>
</dbReference>
<protein>
    <submittedName>
        <fullName evidence="2">Capsular polysaccharide biosynthesis protein</fullName>
    </submittedName>
</protein>
<dbReference type="EMBL" id="CCAZ020000001">
    <property type="protein sequence ID" value="CEG09075.1"/>
    <property type="molecule type" value="Genomic_DNA"/>
</dbReference>
<evidence type="ECO:0000313" key="2">
    <source>
        <dbReference type="EMBL" id="CEG09075.1"/>
    </source>
</evidence>
<reference evidence="2 3" key="1">
    <citation type="journal article" date="2014" name="Genome Announc.">
        <title>Genome Sequence of Afipia felis Strain 76713, Isolated in Hospital Water Using an Amoeba Co-Culture Procedure.</title>
        <authorList>
            <person name="Benamar S."/>
            <person name="La Scola B."/>
            <person name="Croce O."/>
        </authorList>
    </citation>
    <scope>NUCLEOTIDE SEQUENCE [LARGE SCALE GENOMIC DNA]</scope>
    <source>
        <strain evidence="2 3">76713</strain>
    </source>
</reference>
<dbReference type="OrthoDB" id="9816564at2"/>
<dbReference type="GO" id="GO:0016757">
    <property type="term" value="F:glycosyltransferase activity"/>
    <property type="evidence" value="ECO:0007669"/>
    <property type="project" value="InterPro"/>
</dbReference>
<name>A0A090MNT9_AFIFE</name>
<comment type="caution">
    <text evidence="2">The sequence shown here is derived from an EMBL/GenBank/DDBJ whole genome shotgun (WGS) entry which is preliminary data.</text>
</comment>
<dbReference type="InterPro" id="IPR049625">
    <property type="entry name" value="Glyco_transf_61_cat"/>
</dbReference>
<evidence type="ECO:0000313" key="3">
    <source>
        <dbReference type="Proteomes" id="UP000035762"/>
    </source>
</evidence>
<proteinExistence type="predicted"/>
<dbReference type="Pfam" id="PF04577">
    <property type="entry name" value="Glyco_transf_61"/>
    <property type="match status" value="1"/>
</dbReference>
<dbReference type="InterPro" id="IPR011990">
    <property type="entry name" value="TPR-like_helical_dom_sf"/>
</dbReference>
<accession>A0A090MNT9</accession>
<organism evidence="2 3">
    <name type="scientific">Afipia felis</name>
    <name type="common">Cat scratch disease bacillus</name>
    <dbReference type="NCBI Taxonomy" id="1035"/>
    <lineage>
        <taxon>Bacteria</taxon>
        <taxon>Pseudomonadati</taxon>
        <taxon>Pseudomonadota</taxon>
        <taxon>Alphaproteobacteria</taxon>
        <taxon>Hyphomicrobiales</taxon>
        <taxon>Nitrobacteraceae</taxon>
        <taxon>Afipia</taxon>
    </lineage>
</organism>
<dbReference type="RefSeq" id="WP_082157004.1">
    <property type="nucleotide sequence ID" value="NZ_CCAZ020000001.1"/>
</dbReference>
<feature type="domain" description="Glycosyltransferase 61 catalytic" evidence="1">
    <location>
        <begin position="426"/>
        <end position="592"/>
    </location>
</feature>
<dbReference type="Gene3D" id="1.25.40.10">
    <property type="entry name" value="Tetratricopeptide repeat domain"/>
    <property type="match status" value="1"/>
</dbReference>